<dbReference type="InterPro" id="IPR000297">
    <property type="entry name" value="PPIase_PpiC"/>
</dbReference>
<keyword evidence="2" id="KW-1003">Cell membrane</keyword>
<evidence type="ECO:0000313" key="11">
    <source>
        <dbReference type="EMBL" id="MBB2192562.1"/>
    </source>
</evidence>
<sequence>MISFLRHVFVDSWLGRVIAGLLFLAFVGWGVGDVLSNIGSERADVIVRVGGQTVTTEDFLSAVQNELQQVARQSGMTDPAQLPVATRRQAAEQVLQRLMMQSEITLSAERLGVTVPDDALRTEVFGLPAFKGPDGRFDRKLFDSRLQQIGMTEKRLLDLIRADLAVRALVEPLQNGARAPETMVRHVFDFDAQTRTIDMVRFPLTAQAVPTPDAAQLHRFYDNHSWLFQTPEYRHARIVVLSPDSVAQSVEIPDAELKRLYEAEAAKYNVPETRTVQIVTAPSQARAQAIADQWKAGADWDRIQADAKDSATVQMDDVRQVGIPSVGLAKLVFAAPLANLQGPVQVDTGWVVFRVTLVTPPHVTTFDAARQELREQIAHGQAAELVGQRVQKLQDAIAGGGLDHIPDNLGAAAIAGTLNAQGMTQGGETAPIPASPALRKAIIERVFSQAKGANPTLVQGPENGWYAVAIDSIIPAQVQPFDAAAAQVRAAWDDEARRHAANVAATALYVAAKDHGGVAAAAAAAGQTVEHPAPLARGQAVEGVPEELAQLAFRLDKTGQTMMLDGPDGFYVATLTAITHPAPDKEAMRVGRIRSAMSQALADDIGMSYAAALQQVVKPKTNMSALKSALASVSGTGGAGETSP</sequence>
<feature type="domain" description="PpiC" evidence="9">
    <location>
        <begin position="252"/>
        <end position="371"/>
    </location>
</feature>
<comment type="subcellular location">
    <subcellularLocation>
        <location evidence="1">Cell membrane</location>
        <topology evidence="1">Single-pass type II membrane protein</topology>
    </subcellularLocation>
</comment>
<dbReference type="Pfam" id="PF13145">
    <property type="entry name" value="Rotamase_2"/>
    <property type="match status" value="1"/>
</dbReference>
<dbReference type="GO" id="GO:0003755">
    <property type="term" value="F:peptidyl-prolyl cis-trans isomerase activity"/>
    <property type="evidence" value="ECO:0007669"/>
    <property type="project" value="InterPro"/>
</dbReference>
<dbReference type="RefSeq" id="WP_182972594.1">
    <property type="nucleotide sequence ID" value="NZ_JABEQN010000002.1"/>
</dbReference>
<dbReference type="EMBL" id="JABEQO010000002">
    <property type="protein sequence ID" value="MBB2163321.1"/>
    <property type="molecule type" value="Genomic_DNA"/>
</dbReference>
<organism evidence="10 13">
    <name type="scientific">Gluconacetobacter dulcium</name>
    <dbReference type="NCBI Taxonomy" id="2729096"/>
    <lineage>
        <taxon>Bacteria</taxon>
        <taxon>Pseudomonadati</taxon>
        <taxon>Pseudomonadota</taxon>
        <taxon>Alphaproteobacteria</taxon>
        <taxon>Acetobacterales</taxon>
        <taxon>Acetobacteraceae</taxon>
        <taxon>Gluconacetobacter</taxon>
    </lineage>
</organism>
<dbReference type="Proteomes" id="UP000561077">
    <property type="component" value="Unassembled WGS sequence"/>
</dbReference>
<evidence type="ECO:0000256" key="7">
    <source>
        <dbReference type="ARBA" id="ARBA00038408"/>
    </source>
</evidence>
<keyword evidence="3 8" id="KW-0812">Transmembrane</keyword>
<comment type="similarity">
    <text evidence="7">Belongs to the PpiD chaperone family.</text>
</comment>
<dbReference type="SUPFAM" id="SSF54534">
    <property type="entry name" value="FKBP-like"/>
    <property type="match status" value="1"/>
</dbReference>
<evidence type="ECO:0000313" key="10">
    <source>
        <dbReference type="EMBL" id="MBB2163321.1"/>
    </source>
</evidence>
<keyword evidence="12" id="KW-1185">Reference proteome</keyword>
<evidence type="ECO:0000256" key="8">
    <source>
        <dbReference type="SAM" id="Phobius"/>
    </source>
</evidence>
<evidence type="ECO:0000256" key="6">
    <source>
        <dbReference type="ARBA" id="ARBA00023186"/>
    </source>
</evidence>
<dbReference type="InterPro" id="IPR027304">
    <property type="entry name" value="Trigger_fact/SurA_dom_sf"/>
</dbReference>
<name>A0A7W4II51_9PROT</name>
<keyword evidence="4 8" id="KW-1133">Transmembrane helix</keyword>
<dbReference type="EMBL" id="JABEQN010000002">
    <property type="protein sequence ID" value="MBB2192562.1"/>
    <property type="molecule type" value="Genomic_DNA"/>
</dbReference>
<feature type="transmembrane region" description="Helical" evidence="8">
    <location>
        <begin position="12"/>
        <end position="32"/>
    </location>
</feature>
<dbReference type="GO" id="GO:0005886">
    <property type="term" value="C:plasma membrane"/>
    <property type="evidence" value="ECO:0007669"/>
    <property type="project" value="UniProtKB-SubCell"/>
</dbReference>
<evidence type="ECO:0000256" key="2">
    <source>
        <dbReference type="ARBA" id="ARBA00022475"/>
    </source>
</evidence>
<dbReference type="Proteomes" id="UP000540490">
    <property type="component" value="Unassembled WGS sequence"/>
</dbReference>
<accession>A0A7W4II51</accession>
<evidence type="ECO:0000256" key="5">
    <source>
        <dbReference type="ARBA" id="ARBA00023136"/>
    </source>
</evidence>
<dbReference type="PANTHER" id="PTHR47529">
    <property type="entry name" value="PEPTIDYL-PROLYL CIS-TRANS ISOMERASE D"/>
    <property type="match status" value="1"/>
</dbReference>
<keyword evidence="6" id="KW-0143">Chaperone</keyword>
<dbReference type="Pfam" id="PF13624">
    <property type="entry name" value="SurA_N_3"/>
    <property type="match status" value="1"/>
</dbReference>
<gene>
    <name evidence="11" type="ORF">HLH25_02705</name>
    <name evidence="10" type="ORF">HLH26_01995</name>
</gene>
<reference evidence="12 13" key="1">
    <citation type="submission" date="2020-04" db="EMBL/GenBank/DDBJ databases">
        <title>Description of novel Gluconacetobacter.</title>
        <authorList>
            <person name="Sombolestani A."/>
        </authorList>
    </citation>
    <scope>NUCLEOTIDE SEQUENCE [LARGE SCALE GENOMIC DNA]</scope>
    <source>
        <strain evidence="11 12">LMG 1728</strain>
        <strain evidence="10 13">LMG 1731</strain>
    </source>
</reference>
<evidence type="ECO:0000256" key="1">
    <source>
        <dbReference type="ARBA" id="ARBA00004401"/>
    </source>
</evidence>
<evidence type="ECO:0000313" key="12">
    <source>
        <dbReference type="Proteomes" id="UP000540490"/>
    </source>
</evidence>
<comment type="caution">
    <text evidence="10">The sequence shown here is derived from an EMBL/GenBank/DDBJ whole genome shotgun (WGS) entry which is preliminary data.</text>
</comment>
<proteinExistence type="inferred from homology"/>
<dbReference type="Gene3D" id="1.10.4030.10">
    <property type="entry name" value="Porin chaperone SurA, peptide-binding domain"/>
    <property type="match status" value="1"/>
</dbReference>
<evidence type="ECO:0000313" key="13">
    <source>
        <dbReference type="Proteomes" id="UP000561077"/>
    </source>
</evidence>
<evidence type="ECO:0000256" key="3">
    <source>
        <dbReference type="ARBA" id="ARBA00022692"/>
    </source>
</evidence>
<evidence type="ECO:0000256" key="4">
    <source>
        <dbReference type="ARBA" id="ARBA00022989"/>
    </source>
</evidence>
<evidence type="ECO:0000259" key="9">
    <source>
        <dbReference type="Pfam" id="PF13145"/>
    </source>
</evidence>
<dbReference type="SUPFAM" id="SSF109998">
    <property type="entry name" value="Triger factor/SurA peptide-binding domain-like"/>
    <property type="match status" value="1"/>
</dbReference>
<keyword evidence="10" id="KW-0413">Isomerase</keyword>
<keyword evidence="5 8" id="KW-0472">Membrane</keyword>
<dbReference type="InterPro" id="IPR052029">
    <property type="entry name" value="PpiD_chaperone"/>
</dbReference>
<dbReference type="AlphaFoldDB" id="A0A7W4II51"/>
<protein>
    <submittedName>
        <fullName evidence="10">Peptidylprolyl isomerase</fullName>
    </submittedName>
</protein>
<dbReference type="PANTHER" id="PTHR47529:SF1">
    <property type="entry name" value="PERIPLASMIC CHAPERONE PPID"/>
    <property type="match status" value="1"/>
</dbReference>